<dbReference type="EMBL" id="ML211710">
    <property type="protein sequence ID" value="TFK80773.1"/>
    <property type="molecule type" value="Genomic_DNA"/>
</dbReference>
<feature type="domain" description="O-methyltransferase C-terminal" evidence="4">
    <location>
        <begin position="264"/>
        <end position="441"/>
    </location>
</feature>
<reference evidence="5 6" key="1">
    <citation type="journal article" date="2019" name="Nat. Ecol. Evol.">
        <title>Megaphylogeny resolves global patterns of mushroom evolution.</title>
        <authorList>
            <person name="Varga T."/>
            <person name="Krizsan K."/>
            <person name="Foldi C."/>
            <person name="Dima B."/>
            <person name="Sanchez-Garcia M."/>
            <person name="Sanchez-Ramirez S."/>
            <person name="Szollosi G.J."/>
            <person name="Szarkandi J.G."/>
            <person name="Papp V."/>
            <person name="Albert L."/>
            <person name="Andreopoulos W."/>
            <person name="Angelini C."/>
            <person name="Antonin V."/>
            <person name="Barry K.W."/>
            <person name="Bougher N.L."/>
            <person name="Buchanan P."/>
            <person name="Buyck B."/>
            <person name="Bense V."/>
            <person name="Catcheside P."/>
            <person name="Chovatia M."/>
            <person name="Cooper J."/>
            <person name="Damon W."/>
            <person name="Desjardin D."/>
            <person name="Finy P."/>
            <person name="Geml J."/>
            <person name="Haridas S."/>
            <person name="Hughes K."/>
            <person name="Justo A."/>
            <person name="Karasinski D."/>
            <person name="Kautmanova I."/>
            <person name="Kiss B."/>
            <person name="Kocsube S."/>
            <person name="Kotiranta H."/>
            <person name="LaButti K.M."/>
            <person name="Lechner B.E."/>
            <person name="Liimatainen K."/>
            <person name="Lipzen A."/>
            <person name="Lukacs Z."/>
            <person name="Mihaltcheva S."/>
            <person name="Morgado L.N."/>
            <person name="Niskanen T."/>
            <person name="Noordeloos M.E."/>
            <person name="Ohm R.A."/>
            <person name="Ortiz-Santana B."/>
            <person name="Ovrebo C."/>
            <person name="Racz N."/>
            <person name="Riley R."/>
            <person name="Savchenko A."/>
            <person name="Shiryaev A."/>
            <person name="Soop K."/>
            <person name="Spirin V."/>
            <person name="Szebenyi C."/>
            <person name="Tomsovsky M."/>
            <person name="Tulloss R.E."/>
            <person name="Uehling J."/>
            <person name="Grigoriev I.V."/>
            <person name="Vagvolgyi C."/>
            <person name="Papp T."/>
            <person name="Martin F.M."/>
            <person name="Miettinen O."/>
            <person name="Hibbett D.S."/>
            <person name="Nagy L.G."/>
        </authorList>
    </citation>
    <scope>NUCLEOTIDE SEQUENCE [LARGE SCALE GENOMIC DNA]</scope>
    <source>
        <strain evidence="5 6">HHB13444</strain>
    </source>
</reference>
<evidence type="ECO:0000313" key="5">
    <source>
        <dbReference type="EMBL" id="TFK80773.1"/>
    </source>
</evidence>
<gene>
    <name evidence="5" type="ORF">K466DRAFT_366581</name>
</gene>
<sequence>MTFASLRALHAVIGAAIDDMERTYHQRSANLDYPSIDKPYYKNDQHSPEEELAESLTSDPDVAAASKRIVAACGQLSHTVNKPWFGLMEDVQAGQFAECIRFMETANVVEILHDAGPEGLLVDDLLKQILALRPKRSPAAGDGPLTSAHLGHILRLLASSHYLREVKPNVFANNRVSSYVDSGKSVAYLRESPDKKYTDTDGVAAFVALAGDEAIKFSACLTDWALPDLTPADAIDVNYALKTASDKGDAKAGKTWAAPFNLAFNTQLGYFPWLEQPANESRFIRFGHAMTGTRQWETKNFILEGFSWKDLPEGSVLVDVGGGIGATSIIVAENHPHLRVVVEDREQVVSTAVSAWGSQYAPLFESGRMSYRPRDFFASWDPLTLPEGKTINAPAVFLVRLVLHDWADDDSRRILSRLRAAAGPDTKLLIGDMLLPYACHDDASPESSFAPKDSPLLPNLGKGNIHGYLIDIMMMGMFNAREKTVAEMSALLLSAGWKVTEIRRTPGNLWAYTTAVPV</sequence>
<accession>A0A5C3P4R5</accession>
<name>A0A5C3P4R5_9APHY</name>
<dbReference type="PANTHER" id="PTHR43712:SF2">
    <property type="entry name" value="O-METHYLTRANSFERASE CICE"/>
    <property type="match status" value="1"/>
</dbReference>
<dbReference type="InterPro" id="IPR029063">
    <property type="entry name" value="SAM-dependent_MTases_sf"/>
</dbReference>
<dbReference type="Gene3D" id="1.10.10.10">
    <property type="entry name" value="Winged helix-like DNA-binding domain superfamily/Winged helix DNA-binding domain"/>
    <property type="match status" value="1"/>
</dbReference>
<dbReference type="InterPro" id="IPR016461">
    <property type="entry name" value="COMT-like"/>
</dbReference>
<keyword evidence="3" id="KW-0949">S-adenosyl-L-methionine</keyword>
<dbReference type="GO" id="GO:0032259">
    <property type="term" value="P:methylation"/>
    <property type="evidence" value="ECO:0007669"/>
    <property type="project" value="UniProtKB-KW"/>
</dbReference>
<evidence type="ECO:0000256" key="2">
    <source>
        <dbReference type="ARBA" id="ARBA00022679"/>
    </source>
</evidence>
<dbReference type="SUPFAM" id="SSF53335">
    <property type="entry name" value="S-adenosyl-L-methionine-dependent methyltransferases"/>
    <property type="match status" value="1"/>
</dbReference>
<dbReference type="AlphaFoldDB" id="A0A5C3P4R5"/>
<dbReference type="Proteomes" id="UP000308197">
    <property type="component" value="Unassembled WGS sequence"/>
</dbReference>
<dbReference type="InParanoid" id="A0A5C3P4R5"/>
<protein>
    <submittedName>
        <fullName evidence="5">S-adenosyl-L-methionine-dependent methyltransferase</fullName>
    </submittedName>
</protein>
<keyword evidence="2 5" id="KW-0808">Transferase</keyword>
<dbReference type="PROSITE" id="PS51683">
    <property type="entry name" value="SAM_OMT_II"/>
    <property type="match status" value="1"/>
</dbReference>
<proteinExistence type="predicted"/>
<dbReference type="Gene3D" id="3.40.50.150">
    <property type="entry name" value="Vaccinia Virus protein VP39"/>
    <property type="match status" value="1"/>
</dbReference>
<dbReference type="PANTHER" id="PTHR43712">
    <property type="entry name" value="PUTATIVE (AFU_ORTHOLOGUE AFUA_4G14580)-RELATED"/>
    <property type="match status" value="1"/>
</dbReference>
<evidence type="ECO:0000313" key="6">
    <source>
        <dbReference type="Proteomes" id="UP000308197"/>
    </source>
</evidence>
<dbReference type="GO" id="GO:0008171">
    <property type="term" value="F:O-methyltransferase activity"/>
    <property type="evidence" value="ECO:0007669"/>
    <property type="project" value="InterPro"/>
</dbReference>
<evidence type="ECO:0000256" key="1">
    <source>
        <dbReference type="ARBA" id="ARBA00022603"/>
    </source>
</evidence>
<dbReference type="InterPro" id="IPR001077">
    <property type="entry name" value="COMT_C"/>
</dbReference>
<evidence type="ECO:0000256" key="3">
    <source>
        <dbReference type="ARBA" id="ARBA00022691"/>
    </source>
</evidence>
<organism evidence="5 6">
    <name type="scientific">Polyporus arcularius HHB13444</name>
    <dbReference type="NCBI Taxonomy" id="1314778"/>
    <lineage>
        <taxon>Eukaryota</taxon>
        <taxon>Fungi</taxon>
        <taxon>Dikarya</taxon>
        <taxon>Basidiomycota</taxon>
        <taxon>Agaricomycotina</taxon>
        <taxon>Agaricomycetes</taxon>
        <taxon>Polyporales</taxon>
        <taxon>Polyporaceae</taxon>
        <taxon>Polyporus</taxon>
    </lineage>
</organism>
<evidence type="ECO:0000259" key="4">
    <source>
        <dbReference type="Pfam" id="PF00891"/>
    </source>
</evidence>
<dbReference type="InterPro" id="IPR036388">
    <property type="entry name" value="WH-like_DNA-bd_sf"/>
</dbReference>
<keyword evidence="1 5" id="KW-0489">Methyltransferase</keyword>
<dbReference type="STRING" id="1314778.A0A5C3P4R5"/>
<keyword evidence="6" id="KW-1185">Reference proteome</keyword>
<dbReference type="Pfam" id="PF00891">
    <property type="entry name" value="Methyltransf_2"/>
    <property type="match status" value="1"/>
</dbReference>